<dbReference type="PANTHER" id="PTHR40370">
    <property type="entry name" value="EXPRESSED PROTEIN"/>
    <property type="match status" value="1"/>
</dbReference>
<evidence type="ECO:0000313" key="3">
    <source>
        <dbReference type="Proteomes" id="UP001283341"/>
    </source>
</evidence>
<dbReference type="PANTHER" id="PTHR40370:SF1">
    <property type="entry name" value="DUF3074 DOMAIN-CONTAINING PROTEIN"/>
    <property type="match status" value="1"/>
</dbReference>
<accession>A0AAE0MFB1</accession>
<proteinExistence type="predicted"/>
<evidence type="ECO:0000313" key="2">
    <source>
        <dbReference type="EMBL" id="KAK3330377.1"/>
    </source>
</evidence>
<dbReference type="AlphaFoldDB" id="A0AAE0MFB1"/>
<feature type="domain" description="DUF3074" evidence="1">
    <location>
        <begin position="152"/>
        <end position="364"/>
    </location>
</feature>
<comment type="caution">
    <text evidence="2">The sequence shown here is derived from an EMBL/GenBank/DDBJ whole genome shotgun (WGS) entry which is preliminary data.</text>
</comment>
<organism evidence="2 3">
    <name type="scientific">Apodospora peruviana</name>
    <dbReference type="NCBI Taxonomy" id="516989"/>
    <lineage>
        <taxon>Eukaryota</taxon>
        <taxon>Fungi</taxon>
        <taxon>Dikarya</taxon>
        <taxon>Ascomycota</taxon>
        <taxon>Pezizomycotina</taxon>
        <taxon>Sordariomycetes</taxon>
        <taxon>Sordariomycetidae</taxon>
        <taxon>Sordariales</taxon>
        <taxon>Lasiosphaeriaceae</taxon>
        <taxon>Apodospora</taxon>
    </lineage>
</organism>
<dbReference type="Pfam" id="PF11274">
    <property type="entry name" value="DUF3074"/>
    <property type="match status" value="1"/>
</dbReference>
<keyword evidence="3" id="KW-1185">Reference proteome</keyword>
<protein>
    <recommendedName>
        <fullName evidence="1">DUF3074 domain-containing protein</fullName>
    </recommendedName>
</protein>
<name>A0AAE0MFB1_9PEZI</name>
<evidence type="ECO:0000259" key="1">
    <source>
        <dbReference type="Pfam" id="PF11274"/>
    </source>
</evidence>
<dbReference type="EMBL" id="JAUEDM010000001">
    <property type="protein sequence ID" value="KAK3330377.1"/>
    <property type="molecule type" value="Genomic_DNA"/>
</dbReference>
<sequence length="382" mass="42496">MASATQQPSAMVVANPALIQLQQPQEMTTAKEQGKLGPLIRLSGIRTNQLPPVEGGRGPGDCNLAWFLASLLREAVPFIESVAPKGDAKRDEKKREWKPKGVKSYRESAADVELFERVIGAGELEMVKKQQKEGGLSLDSKGVSGEGGGETWVCRRSVHEDARETLTASWEEFRDCFKDRHAETEKMFTPSVVKMEKVVVWDCAGVPPQRIAGETWHNFTLCVLEARHHIGKPLKDRTFPILQMTCSIIEDNNDKKEKPEFLIISLTVPDWFTSSTSVLQTHREGNDDSDKGTVIASYASIERFRKLPTPSSPTTSKEESSRRDKIEWLMALTSDASGVLPRWVQNLALPGQIAKDVSLFLGWIVKERTKTSSGLHSEAEQV</sequence>
<gene>
    <name evidence="2" type="ORF">B0H66DRAFT_59518</name>
</gene>
<dbReference type="Proteomes" id="UP001283341">
    <property type="component" value="Unassembled WGS sequence"/>
</dbReference>
<dbReference type="InterPro" id="IPR024500">
    <property type="entry name" value="DUF3074"/>
</dbReference>
<reference evidence="2" key="2">
    <citation type="submission" date="2023-06" db="EMBL/GenBank/DDBJ databases">
        <authorList>
            <consortium name="Lawrence Berkeley National Laboratory"/>
            <person name="Haridas S."/>
            <person name="Hensen N."/>
            <person name="Bonometti L."/>
            <person name="Westerberg I."/>
            <person name="Brannstrom I.O."/>
            <person name="Guillou S."/>
            <person name="Cros-Aarteil S."/>
            <person name="Calhoun S."/>
            <person name="Kuo A."/>
            <person name="Mondo S."/>
            <person name="Pangilinan J."/>
            <person name="Riley R."/>
            <person name="Labutti K."/>
            <person name="Andreopoulos B."/>
            <person name="Lipzen A."/>
            <person name="Chen C."/>
            <person name="Yanf M."/>
            <person name="Daum C."/>
            <person name="Ng V."/>
            <person name="Clum A."/>
            <person name="Steindorff A."/>
            <person name="Ohm R."/>
            <person name="Martin F."/>
            <person name="Silar P."/>
            <person name="Natvig D."/>
            <person name="Lalanne C."/>
            <person name="Gautier V."/>
            <person name="Ament-Velasquez S.L."/>
            <person name="Kruys A."/>
            <person name="Hutchinson M.I."/>
            <person name="Powell A.J."/>
            <person name="Barry K."/>
            <person name="Miller A.N."/>
            <person name="Grigoriev I.V."/>
            <person name="Debuchy R."/>
            <person name="Gladieux P."/>
            <person name="Thoren M.H."/>
            <person name="Johannesson H."/>
        </authorList>
    </citation>
    <scope>NUCLEOTIDE SEQUENCE</scope>
    <source>
        <strain evidence="2">CBS 118394</strain>
    </source>
</reference>
<reference evidence="2" key="1">
    <citation type="journal article" date="2023" name="Mol. Phylogenet. Evol.">
        <title>Genome-scale phylogeny and comparative genomics of the fungal order Sordariales.</title>
        <authorList>
            <person name="Hensen N."/>
            <person name="Bonometti L."/>
            <person name="Westerberg I."/>
            <person name="Brannstrom I.O."/>
            <person name="Guillou S."/>
            <person name="Cros-Aarteil S."/>
            <person name="Calhoun S."/>
            <person name="Haridas S."/>
            <person name="Kuo A."/>
            <person name="Mondo S."/>
            <person name="Pangilinan J."/>
            <person name="Riley R."/>
            <person name="LaButti K."/>
            <person name="Andreopoulos B."/>
            <person name="Lipzen A."/>
            <person name="Chen C."/>
            <person name="Yan M."/>
            <person name="Daum C."/>
            <person name="Ng V."/>
            <person name="Clum A."/>
            <person name="Steindorff A."/>
            <person name="Ohm R.A."/>
            <person name="Martin F."/>
            <person name="Silar P."/>
            <person name="Natvig D.O."/>
            <person name="Lalanne C."/>
            <person name="Gautier V."/>
            <person name="Ament-Velasquez S.L."/>
            <person name="Kruys A."/>
            <person name="Hutchinson M.I."/>
            <person name="Powell A.J."/>
            <person name="Barry K."/>
            <person name="Miller A.N."/>
            <person name="Grigoriev I.V."/>
            <person name="Debuchy R."/>
            <person name="Gladieux P."/>
            <person name="Hiltunen Thoren M."/>
            <person name="Johannesson H."/>
        </authorList>
    </citation>
    <scope>NUCLEOTIDE SEQUENCE</scope>
    <source>
        <strain evidence="2">CBS 118394</strain>
    </source>
</reference>